<dbReference type="Proteomes" id="UP001457282">
    <property type="component" value="Unassembled WGS sequence"/>
</dbReference>
<organism evidence="2 3">
    <name type="scientific">Rubus argutus</name>
    <name type="common">Southern blackberry</name>
    <dbReference type="NCBI Taxonomy" id="59490"/>
    <lineage>
        <taxon>Eukaryota</taxon>
        <taxon>Viridiplantae</taxon>
        <taxon>Streptophyta</taxon>
        <taxon>Embryophyta</taxon>
        <taxon>Tracheophyta</taxon>
        <taxon>Spermatophyta</taxon>
        <taxon>Magnoliopsida</taxon>
        <taxon>eudicotyledons</taxon>
        <taxon>Gunneridae</taxon>
        <taxon>Pentapetalae</taxon>
        <taxon>rosids</taxon>
        <taxon>fabids</taxon>
        <taxon>Rosales</taxon>
        <taxon>Rosaceae</taxon>
        <taxon>Rosoideae</taxon>
        <taxon>Rosoideae incertae sedis</taxon>
        <taxon>Rubus</taxon>
    </lineage>
</organism>
<dbReference type="PANTHER" id="PTHR33144">
    <property type="entry name" value="OS10G0409366 PROTEIN-RELATED"/>
    <property type="match status" value="1"/>
</dbReference>
<sequence length="424" mass="47844">MSTQTSESNPSIDLDYLAEQESTIQVDNREVLNPPRRKRKRVQHPPPIDDEDPPSNSVPPPPLSPSQPGASSVSSKTRGKACGKKLEKELKDNGGNPLFVKWNGKDPDVPINSHYKMITREIGIWIRAHAPVYYNTLSSTDDKVNQVKDNLLNHLKKSFVLDYTKARDLEFIRVKMLKAYTTFKNLLKKHYNSCGAYEQARDKLPKPGLWNERPISHWHWLCDNVFNDPTHKEISMINSANRKKQKNLYRGGSRSFSGHVIIEEQKGQVLSVIDTWGKCRKNKNGEWIGEDAPHQFGKMDKKRQEIKIKLAENAVGQNISPDSIVVPVESELKIMKEELGSKGRQINGLGAYPLMEPKLSVGSTSHALLNRLNELESHFLGMAEENEALKAENEKLKAQASNKLIRGRGSNRSFRARGSGRSIA</sequence>
<feature type="region of interest" description="Disordered" evidence="1">
    <location>
        <begin position="400"/>
        <end position="424"/>
    </location>
</feature>
<feature type="compositionally biased region" description="Polar residues" evidence="1">
    <location>
        <begin position="1"/>
        <end position="11"/>
    </location>
</feature>
<feature type="compositionally biased region" description="Pro residues" evidence="1">
    <location>
        <begin position="56"/>
        <end position="65"/>
    </location>
</feature>
<keyword evidence="3" id="KW-1185">Reference proteome</keyword>
<evidence type="ECO:0000313" key="3">
    <source>
        <dbReference type="Proteomes" id="UP001457282"/>
    </source>
</evidence>
<feature type="compositionally biased region" description="Low complexity" evidence="1">
    <location>
        <begin position="66"/>
        <end position="75"/>
    </location>
</feature>
<gene>
    <name evidence="2" type="ORF">M0R45_037539</name>
</gene>
<dbReference type="InterPro" id="IPR004252">
    <property type="entry name" value="Probable_transposase_24"/>
</dbReference>
<dbReference type="Pfam" id="PF03004">
    <property type="entry name" value="Transposase_24"/>
    <property type="match status" value="1"/>
</dbReference>
<proteinExistence type="predicted"/>
<reference evidence="2 3" key="1">
    <citation type="journal article" date="2023" name="G3 (Bethesda)">
        <title>A chromosome-length genome assembly and annotation of blackberry (Rubus argutus, cv. 'Hillquist').</title>
        <authorList>
            <person name="Bruna T."/>
            <person name="Aryal R."/>
            <person name="Dudchenko O."/>
            <person name="Sargent D.J."/>
            <person name="Mead D."/>
            <person name="Buti M."/>
            <person name="Cavallini A."/>
            <person name="Hytonen T."/>
            <person name="Andres J."/>
            <person name="Pham M."/>
            <person name="Weisz D."/>
            <person name="Mascagni F."/>
            <person name="Usai G."/>
            <person name="Natali L."/>
            <person name="Bassil N."/>
            <person name="Fernandez G.E."/>
            <person name="Lomsadze A."/>
            <person name="Armour M."/>
            <person name="Olukolu B."/>
            <person name="Poorten T."/>
            <person name="Britton C."/>
            <person name="Davik J."/>
            <person name="Ashrafi H."/>
            <person name="Aiden E.L."/>
            <person name="Borodovsky M."/>
            <person name="Worthington M."/>
        </authorList>
    </citation>
    <scope>NUCLEOTIDE SEQUENCE [LARGE SCALE GENOMIC DNA]</scope>
    <source>
        <strain evidence="2">PI 553951</strain>
    </source>
</reference>
<protein>
    <recommendedName>
        <fullName evidence="4">Transposase, Ptta/En/Spm, plant</fullName>
    </recommendedName>
</protein>
<evidence type="ECO:0008006" key="4">
    <source>
        <dbReference type="Google" id="ProtNLM"/>
    </source>
</evidence>
<accession>A0AAW1W0T2</accession>
<dbReference type="PANTHER" id="PTHR33144:SF50">
    <property type="entry name" value="OS03G0714750 PROTEIN"/>
    <property type="match status" value="1"/>
</dbReference>
<dbReference type="EMBL" id="JBEDUW010000007">
    <property type="protein sequence ID" value="KAK9913730.1"/>
    <property type="molecule type" value="Genomic_DNA"/>
</dbReference>
<dbReference type="AlphaFoldDB" id="A0AAW1W0T2"/>
<name>A0AAW1W0T2_RUBAR</name>
<comment type="caution">
    <text evidence="2">The sequence shown here is derived from an EMBL/GenBank/DDBJ whole genome shotgun (WGS) entry which is preliminary data.</text>
</comment>
<evidence type="ECO:0000313" key="2">
    <source>
        <dbReference type="EMBL" id="KAK9913730.1"/>
    </source>
</evidence>
<feature type="region of interest" description="Disordered" evidence="1">
    <location>
        <begin position="1"/>
        <end position="82"/>
    </location>
</feature>
<evidence type="ECO:0000256" key="1">
    <source>
        <dbReference type="SAM" id="MobiDB-lite"/>
    </source>
</evidence>